<proteinExistence type="predicted"/>
<sequence length="156" mass="18127">MRITLVHPLQAMPVRSWTFDHQPIIKIGRSPNNDVVLYSSVVSRYHVELKSDHDHWEIINLGRNGTYIDGKPITKVKLVNGLIINLAMSGPKVAIYLQEQSKEVNLKQRKNYYLQRKKEKLEVPLLSTTFDPKSQQQELFKNTKSKKTDRKIVLSF</sequence>
<dbReference type="STRING" id="203124.Tery_0533"/>
<dbReference type="CDD" id="cd00060">
    <property type="entry name" value="FHA"/>
    <property type="match status" value="1"/>
</dbReference>
<evidence type="ECO:0000259" key="1">
    <source>
        <dbReference type="PROSITE" id="PS50006"/>
    </source>
</evidence>
<accession>Q118T9</accession>
<dbReference type="KEGG" id="ter:Tery_0533"/>
<reference evidence="2" key="1">
    <citation type="submission" date="2006-06" db="EMBL/GenBank/DDBJ databases">
        <title>Complete sequence of Trichodesmium erythraeum IMS101.</title>
        <authorList>
            <consortium name="US DOE Joint Genome Institute"/>
            <person name="Copeland A."/>
            <person name="Lucas S."/>
            <person name="Lapidus A."/>
            <person name="Barry K."/>
            <person name="Detter J.C."/>
            <person name="Glavina del Rio T."/>
            <person name="Hammon N."/>
            <person name="Israni S."/>
            <person name="Dalin E."/>
            <person name="Tice H."/>
            <person name="Pitluck S."/>
            <person name="Kiss H."/>
            <person name="Munk A.C."/>
            <person name="Brettin T."/>
            <person name="Bruce D."/>
            <person name="Han C."/>
            <person name="Tapia R."/>
            <person name="Gilna P."/>
            <person name="Schmutz J."/>
            <person name="Larimer F."/>
            <person name="Land M."/>
            <person name="Hauser L."/>
            <person name="Kyrpides N."/>
            <person name="Kim E."/>
            <person name="Richardson P."/>
        </authorList>
    </citation>
    <scope>NUCLEOTIDE SEQUENCE [LARGE SCALE GENOMIC DNA]</scope>
    <source>
        <strain evidence="2">IMS101</strain>
    </source>
</reference>
<organism evidence="2">
    <name type="scientific">Trichodesmium erythraeum (strain IMS101)</name>
    <dbReference type="NCBI Taxonomy" id="203124"/>
    <lineage>
        <taxon>Bacteria</taxon>
        <taxon>Bacillati</taxon>
        <taxon>Cyanobacteriota</taxon>
        <taxon>Cyanophyceae</taxon>
        <taxon>Oscillatoriophycideae</taxon>
        <taxon>Oscillatoriales</taxon>
        <taxon>Microcoleaceae</taxon>
        <taxon>Trichodesmium</taxon>
    </lineage>
</organism>
<feature type="domain" description="FHA" evidence="1">
    <location>
        <begin position="25"/>
        <end position="73"/>
    </location>
</feature>
<dbReference type="SMART" id="SM00240">
    <property type="entry name" value="FHA"/>
    <property type="match status" value="1"/>
</dbReference>
<dbReference type="PROSITE" id="PS50006">
    <property type="entry name" value="FHA_DOMAIN"/>
    <property type="match status" value="1"/>
</dbReference>
<dbReference type="InterPro" id="IPR008984">
    <property type="entry name" value="SMAD_FHA_dom_sf"/>
</dbReference>
<dbReference type="RefSeq" id="WP_011610380.1">
    <property type="nucleotide sequence ID" value="NC_008312.1"/>
</dbReference>
<evidence type="ECO:0000313" key="2">
    <source>
        <dbReference type="EMBL" id="ABG49985.1"/>
    </source>
</evidence>
<dbReference type="InterPro" id="IPR000253">
    <property type="entry name" value="FHA_dom"/>
</dbReference>
<protein>
    <submittedName>
        <fullName evidence="2">FHA domain containing protein</fullName>
    </submittedName>
</protein>
<dbReference type="EMBL" id="CP000393">
    <property type="protein sequence ID" value="ABG49985.1"/>
    <property type="molecule type" value="Genomic_DNA"/>
</dbReference>
<dbReference type="Gene3D" id="2.60.200.20">
    <property type="match status" value="1"/>
</dbReference>
<dbReference type="eggNOG" id="COG1716">
    <property type="taxonomic scope" value="Bacteria"/>
</dbReference>
<name>Q118T9_TRIEI</name>
<dbReference type="SUPFAM" id="SSF49879">
    <property type="entry name" value="SMAD/FHA domain"/>
    <property type="match status" value="1"/>
</dbReference>
<dbReference type="HOGENOM" id="CLU_132085_0_0_3"/>
<dbReference type="Pfam" id="PF00498">
    <property type="entry name" value="FHA"/>
    <property type="match status" value="1"/>
</dbReference>
<gene>
    <name evidence="2" type="ordered locus">Tery_0533</name>
</gene>
<dbReference type="AlphaFoldDB" id="Q118T9"/>